<dbReference type="SUPFAM" id="SSF58022">
    <property type="entry name" value="XRCC4, C-terminal oligomerization domain"/>
    <property type="match status" value="1"/>
</dbReference>
<dbReference type="GO" id="GO:0006310">
    <property type="term" value="P:DNA recombination"/>
    <property type="evidence" value="ECO:0007669"/>
    <property type="project" value="InterPro"/>
</dbReference>
<dbReference type="GO" id="GO:0010165">
    <property type="term" value="P:response to X-ray"/>
    <property type="evidence" value="ECO:0007669"/>
    <property type="project" value="TreeGrafter"/>
</dbReference>
<dbReference type="GO" id="GO:0003677">
    <property type="term" value="F:DNA binding"/>
    <property type="evidence" value="ECO:0007669"/>
    <property type="project" value="InterPro"/>
</dbReference>
<comment type="caution">
    <text evidence="2">The sequence shown here is derived from an EMBL/GenBank/DDBJ whole genome shotgun (WGS) entry which is preliminary data.</text>
</comment>
<protein>
    <submittedName>
        <fullName evidence="2">Uncharacterized protein</fullName>
    </submittedName>
</protein>
<feature type="compositionally biased region" description="Basic and acidic residues" evidence="1">
    <location>
        <begin position="230"/>
        <end position="239"/>
    </location>
</feature>
<dbReference type="PANTHER" id="PTHR28559:SF1">
    <property type="entry name" value="DNA REPAIR PROTEIN XRCC4"/>
    <property type="match status" value="1"/>
</dbReference>
<proteinExistence type="predicted"/>
<dbReference type="EMBL" id="JALJOQ010000279">
    <property type="protein sequence ID" value="KAK9786173.1"/>
    <property type="molecule type" value="Genomic_DNA"/>
</dbReference>
<dbReference type="Proteomes" id="UP001465755">
    <property type="component" value="Unassembled WGS sequence"/>
</dbReference>
<dbReference type="GO" id="GO:0006303">
    <property type="term" value="P:double-strand break repair via nonhomologous end joining"/>
    <property type="evidence" value="ECO:0007669"/>
    <property type="project" value="TreeGrafter"/>
</dbReference>
<reference evidence="2 3" key="1">
    <citation type="journal article" date="2024" name="Nat. Commun.">
        <title>Phylogenomics reveals the evolutionary origins of lichenization in chlorophyte algae.</title>
        <authorList>
            <person name="Puginier C."/>
            <person name="Libourel C."/>
            <person name="Otte J."/>
            <person name="Skaloud P."/>
            <person name="Haon M."/>
            <person name="Grisel S."/>
            <person name="Petersen M."/>
            <person name="Berrin J.G."/>
            <person name="Delaux P.M."/>
            <person name="Dal Grande F."/>
            <person name="Keller J."/>
        </authorList>
    </citation>
    <scope>NUCLEOTIDE SEQUENCE [LARGE SCALE GENOMIC DNA]</scope>
    <source>
        <strain evidence="2 3">SAG 2036</strain>
    </source>
</reference>
<evidence type="ECO:0000313" key="3">
    <source>
        <dbReference type="Proteomes" id="UP001465755"/>
    </source>
</evidence>
<dbReference type="InterPro" id="IPR014751">
    <property type="entry name" value="XRCC4-like_C"/>
</dbReference>
<evidence type="ECO:0000256" key="1">
    <source>
        <dbReference type="SAM" id="MobiDB-lite"/>
    </source>
</evidence>
<dbReference type="AlphaFoldDB" id="A0AAW1NM46"/>
<dbReference type="PANTHER" id="PTHR28559">
    <property type="entry name" value="DNA REPAIR PROTEIN XRCC4"/>
    <property type="match status" value="1"/>
</dbReference>
<dbReference type="GO" id="GO:0005958">
    <property type="term" value="C:DNA-dependent protein kinase-DNA ligase 4 complex"/>
    <property type="evidence" value="ECO:0007669"/>
    <property type="project" value="TreeGrafter"/>
</dbReference>
<accession>A0AAW1NM46</accession>
<name>A0AAW1NM46_9CHLO</name>
<feature type="region of interest" description="Disordered" evidence="1">
    <location>
        <begin position="189"/>
        <end position="293"/>
    </location>
</feature>
<organism evidence="2 3">
    <name type="scientific">Symbiochloris irregularis</name>
    <dbReference type="NCBI Taxonomy" id="706552"/>
    <lineage>
        <taxon>Eukaryota</taxon>
        <taxon>Viridiplantae</taxon>
        <taxon>Chlorophyta</taxon>
        <taxon>core chlorophytes</taxon>
        <taxon>Trebouxiophyceae</taxon>
        <taxon>Trebouxiales</taxon>
        <taxon>Trebouxiaceae</taxon>
        <taxon>Symbiochloris</taxon>
    </lineage>
</organism>
<feature type="compositionally biased region" description="Polar residues" evidence="1">
    <location>
        <begin position="240"/>
        <end position="251"/>
    </location>
</feature>
<dbReference type="GO" id="GO:0032807">
    <property type="term" value="C:DNA ligase IV complex"/>
    <property type="evidence" value="ECO:0007669"/>
    <property type="project" value="TreeGrafter"/>
</dbReference>
<keyword evidence="3" id="KW-1185">Reference proteome</keyword>
<dbReference type="Gene3D" id="1.20.5.370">
    <property type="match status" value="1"/>
</dbReference>
<evidence type="ECO:0000313" key="2">
    <source>
        <dbReference type="EMBL" id="KAK9786173.1"/>
    </source>
</evidence>
<dbReference type="InterPro" id="IPR010585">
    <property type="entry name" value="DNA_repair_prot_XRCC4"/>
</dbReference>
<gene>
    <name evidence="2" type="ORF">WJX73_000026</name>
</gene>
<sequence length="293" mass="31962">MVETNISVTRLQDHDSQRLYFGEVEADARGAAFDVTLTDGSQCWQVQGAQDQSSQHQDWTSCVLDYLQRPGSCAQVSVATAPSGLKVTFFKQREGSSMRLKYSLQLSSMSDAKHTQAILDLLDLLHNSNTRLQERCRKNEADLDKLQGSLDGLSDLRKELEASQQKQKDDYVKFAAILNAKKRRIAELEEQAAQAGGGSAAAKASSDDDSDSEADTDKESAGAQEESDHEEQQPSREHQSSPAQSQRQADQPNIMDAETQLISPPGSPSASQGRGEQANGLKAAFSPFTVIVQ</sequence>